<dbReference type="AlphaFoldDB" id="A0A3M8EZ65"/>
<dbReference type="InterPro" id="IPR001763">
    <property type="entry name" value="Rhodanese-like_dom"/>
</dbReference>
<feature type="domain" description="Rhodanese" evidence="1">
    <location>
        <begin position="22"/>
        <end position="111"/>
    </location>
</feature>
<evidence type="ECO:0000313" key="2">
    <source>
        <dbReference type="EMBL" id="RKM93157.1"/>
    </source>
</evidence>
<accession>A0A3M8EZ65</accession>
<dbReference type="InterPro" id="IPR050229">
    <property type="entry name" value="GlpE_sulfurtransferase"/>
</dbReference>
<keyword evidence="3" id="KW-1185">Reference proteome</keyword>
<comment type="caution">
    <text evidence="2">The sequence shown here is derived from an EMBL/GenBank/DDBJ whole genome shotgun (WGS) entry which is preliminary data.</text>
</comment>
<sequence>MTLPHRPRTPEITVTEAVERARSGDAVLLDVRETPEFTAGHAPDAVFLPLSALAAGADLPSEARGRPVLALCRSGNRSRQATEILNGRGIDTVNVAGGMRAWEQAGLPVRTAGGGPGQVV</sequence>
<dbReference type="CDD" id="cd00158">
    <property type="entry name" value="RHOD"/>
    <property type="match status" value="1"/>
</dbReference>
<proteinExistence type="predicted"/>
<dbReference type="SMART" id="SM00450">
    <property type="entry name" value="RHOD"/>
    <property type="match status" value="1"/>
</dbReference>
<dbReference type="PANTHER" id="PTHR43031">
    <property type="entry name" value="FAD-DEPENDENT OXIDOREDUCTASE"/>
    <property type="match status" value="1"/>
</dbReference>
<dbReference type="PANTHER" id="PTHR43031:SF1">
    <property type="entry name" value="PYRIDINE NUCLEOTIDE-DISULPHIDE OXIDOREDUCTASE"/>
    <property type="match status" value="1"/>
</dbReference>
<dbReference type="Proteomes" id="UP000028058">
    <property type="component" value="Unassembled WGS sequence"/>
</dbReference>
<evidence type="ECO:0000313" key="3">
    <source>
        <dbReference type="Proteomes" id="UP000028058"/>
    </source>
</evidence>
<dbReference type="Gene3D" id="3.40.250.10">
    <property type="entry name" value="Rhodanese-like domain"/>
    <property type="match status" value="1"/>
</dbReference>
<organism evidence="2 3">
    <name type="scientific">Streptomyces xinghaiensis</name>
    <dbReference type="NCBI Taxonomy" id="1038928"/>
    <lineage>
        <taxon>Bacteria</taxon>
        <taxon>Bacillati</taxon>
        <taxon>Actinomycetota</taxon>
        <taxon>Actinomycetes</taxon>
        <taxon>Kitasatosporales</taxon>
        <taxon>Streptomycetaceae</taxon>
        <taxon>Streptomyces</taxon>
    </lineage>
</organism>
<dbReference type="SUPFAM" id="SSF52821">
    <property type="entry name" value="Rhodanese/Cell cycle control phosphatase"/>
    <property type="match status" value="1"/>
</dbReference>
<dbReference type="RefSeq" id="WP_043466948.1">
    <property type="nucleotide sequence ID" value="NZ_CP134822.1"/>
</dbReference>
<protein>
    <submittedName>
        <fullName evidence="2">Rhodanese-like domain-containing protein</fullName>
    </submittedName>
</protein>
<gene>
    <name evidence="2" type="ORF">SFRA_021850</name>
</gene>
<dbReference type="Pfam" id="PF00581">
    <property type="entry name" value="Rhodanese"/>
    <property type="match status" value="1"/>
</dbReference>
<reference evidence="2 3" key="1">
    <citation type="journal article" date="2014" name="Genome Announc.">
        <title>Draft Genome Sequence of Streptomyces fradiae ATCC 19609, a Strain Highly Sensitive to Antibiotics.</title>
        <authorList>
            <person name="Bekker O.B."/>
            <person name="Klimina K.M."/>
            <person name="Vatlin A.A."/>
            <person name="Zakharevich N.V."/>
            <person name="Kasianov A.S."/>
            <person name="Danilenko V.N."/>
        </authorList>
    </citation>
    <scope>NUCLEOTIDE SEQUENCE [LARGE SCALE GENOMIC DNA]</scope>
    <source>
        <strain evidence="2 3">ATCC 19609</strain>
    </source>
</reference>
<dbReference type="EMBL" id="JNAD02000011">
    <property type="protein sequence ID" value="RKM93157.1"/>
    <property type="molecule type" value="Genomic_DNA"/>
</dbReference>
<dbReference type="OrthoDB" id="9800872at2"/>
<evidence type="ECO:0000259" key="1">
    <source>
        <dbReference type="PROSITE" id="PS50206"/>
    </source>
</evidence>
<dbReference type="PROSITE" id="PS50206">
    <property type="entry name" value="RHODANESE_3"/>
    <property type="match status" value="1"/>
</dbReference>
<name>A0A3M8EZ65_9ACTN</name>
<dbReference type="InterPro" id="IPR036873">
    <property type="entry name" value="Rhodanese-like_dom_sf"/>
</dbReference>